<dbReference type="OMA" id="NAMHESP"/>
<dbReference type="AlphaFoldDB" id="A0A0D3IRK1"/>
<dbReference type="PANTHER" id="PTHR23354">
    <property type="entry name" value="NUCLEOLAR PROTEIN 7/ESTROGEN RECEPTOR COACTIVATOR-RELATED"/>
    <property type="match status" value="1"/>
</dbReference>
<accession>A0A0D3IRK1</accession>
<organism evidence="7 8">
    <name type="scientific">Emiliania huxleyi (strain CCMP1516)</name>
    <dbReference type="NCBI Taxonomy" id="280463"/>
    <lineage>
        <taxon>Eukaryota</taxon>
        <taxon>Haptista</taxon>
        <taxon>Haptophyta</taxon>
        <taxon>Prymnesiophyceae</taxon>
        <taxon>Isochrysidales</taxon>
        <taxon>Noelaerhabdaceae</taxon>
        <taxon>Emiliania</taxon>
    </lineage>
</organism>
<dbReference type="eggNOG" id="KOG2372">
    <property type="taxonomic scope" value="Eukaryota"/>
</dbReference>
<comment type="subcellular location">
    <subcellularLocation>
        <location evidence="1">Mitochondrion</location>
    </subcellularLocation>
</comment>
<protein>
    <recommendedName>
        <fullName evidence="4">Oxidation resistance protein 1</fullName>
    </recommendedName>
</protein>
<keyword evidence="8" id="KW-1185">Reference proteome</keyword>
<dbReference type="SMART" id="SM00584">
    <property type="entry name" value="TLDc"/>
    <property type="match status" value="1"/>
</dbReference>
<dbReference type="GeneID" id="17259912"/>
<evidence type="ECO:0000256" key="3">
    <source>
        <dbReference type="ARBA" id="ARBA00023128"/>
    </source>
</evidence>
<evidence type="ECO:0000259" key="6">
    <source>
        <dbReference type="PROSITE" id="PS51886"/>
    </source>
</evidence>
<evidence type="ECO:0000313" key="7">
    <source>
        <dbReference type="EnsemblProtists" id="EOD13886"/>
    </source>
</evidence>
<dbReference type="Proteomes" id="UP000013827">
    <property type="component" value="Unassembled WGS sequence"/>
</dbReference>
<evidence type="ECO:0000256" key="2">
    <source>
        <dbReference type="ARBA" id="ARBA00009540"/>
    </source>
</evidence>
<comment type="similarity">
    <text evidence="2">Belongs to the OXR1 family.</text>
</comment>
<sequence length="244" mass="26417">MSRWRRIGAARGGSRGARQLLPLSQLPPLHATDGQACLLSEAQRARLIAQLPPSLSLCAWELLHSTERDGCSLALAYRKLEKAGPTVLLVLDAAGCVFGGFASSSWHVSSHYFGTGESFLFAARPEWAVYPWSAANSHFLLGSPDSIGFGGGGSFGLWLDESFEFGSSGRCDTFANEPLAASRDFRVIACQFWGFNAMHESPHLPHESSPTSPMHAIGEPPRTSRHLSWSGDGSSASRRLMQRT</sequence>
<dbReference type="KEGG" id="ehx:EMIHUDRAFT_66705"/>
<reference evidence="7" key="2">
    <citation type="submission" date="2024-10" db="UniProtKB">
        <authorList>
            <consortium name="EnsemblProtists"/>
        </authorList>
    </citation>
    <scope>IDENTIFICATION</scope>
</reference>
<dbReference type="InterPro" id="IPR006571">
    <property type="entry name" value="TLDc_dom"/>
</dbReference>
<evidence type="ECO:0000256" key="1">
    <source>
        <dbReference type="ARBA" id="ARBA00004173"/>
    </source>
</evidence>
<evidence type="ECO:0000256" key="5">
    <source>
        <dbReference type="SAM" id="MobiDB-lite"/>
    </source>
</evidence>
<evidence type="ECO:0000256" key="4">
    <source>
        <dbReference type="ARBA" id="ARBA00040604"/>
    </source>
</evidence>
<dbReference type="PANTHER" id="PTHR23354:SF62">
    <property type="entry name" value="MUSTARD, ISOFORM V"/>
    <property type="match status" value="1"/>
</dbReference>
<dbReference type="PaxDb" id="2903-EOD13886"/>
<feature type="domain" description="TLDc" evidence="6">
    <location>
        <begin position="37"/>
        <end position="196"/>
    </location>
</feature>
<dbReference type="PROSITE" id="PS51886">
    <property type="entry name" value="TLDC"/>
    <property type="match status" value="1"/>
</dbReference>
<proteinExistence type="inferred from homology"/>
<feature type="compositionally biased region" description="Polar residues" evidence="5">
    <location>
        <begin position="231"/>
        <end position="244"/>
    </location>
</feature>
<evidence type="ECO:0000313" key="8">
    <source>
        <dbReference type="Proteomes" id="UP000013827"/>
    </source>
</evidence>
<dbReference type="Pfam" id="PF07534">
    <property type="entry name" value="TLD"/>
    <property type="match status" value="1"/>
</dbReference>
<dbReference type="EnsemblProtists" id="EOD13886">
    <property type="protein sequence ID" value="EOD13886"/>
    <property type="gene ID" value="EMIHUDRAFT_66705"/>
</dbReference>
<feature type="region of interest" description="Disordered" evidence="5">
    <location>
        <begin position="203"/>
        <end position="244"/>
    </location>
</feature>
<dbReference type="GO" id="GO:0005739">
    <property type="term" value="C:mitochondrion"/>
    <property type="evidence" value="ECO:0007669"/>
    <property type="project" value="UniProtKB-SubCell"/>
</dbReference>
<keyword evidence="3" id="KW-0496">Mitochondrion</keyword>
<reference evidence="8" key="1">
    <citation type="journal article" date="2013" name="Nature">
        <title>Pan genome of the phytoplankton Emiliania underpins its global distribution.</title>
        <authorList>
            <person name="Read B.A."/>
            <person name="Kegel J."/>
            <person name="Klute M.J."/>
            <person name="Kuo A."/>
            <person name="Lefebvre S.C."/>
            <person name="Maumus F."/>
            <person name="Mayer C."/>
            <person name="Miller J."/>
            <person name="Monier A."/>
            <person name="Salamov A."/>
            <person name="Young J."/>
            <person name="Aguilar M."/>
            <person name="Claverie J.M."/>
            <person name="Frickenhaus S."/>
            <person name="Gonzalez K."/>
            <person name="Herman E.K."/>
            <person name="Lin Y.C."/>
            <person name="Napier J."/>
            <person name="Ogata H."/>
            <person name="Sarno A.F."/>
            <person name="Shmutz J."/>
            <person name="Schroeder D."/>
            <person name="de Vargas C."/>
            <person name="Verret F."/>
            <person name="von Dassow P."/>
            <person name="Valentin K."/>
            <person name="Van de Peer Y."/>
            <person name="Wheeler G."/>
            <person name="Dacks J.B."/>
            <person name="Delwiche C.F."/>
            <person name="Dyhrman S.T."/>
            <person name="Glockner G."/>
            <person name="John U."/>
            <person name="Richards T."/>
            <person name="Worden A.Z."/>
            <person name="Zhang X."/>
            <person name="Grigoriev I.V."/>
            <person name="Allen A.E."/>
            <person name="Bidle K."/>
            <person name="Borodovsky M."/>
            <person name="Bowler C."/>
            <person name="Brownlee C."/>
            <person name="Cock J.M."/>
            <person name="Elias M."/>
            <person name="Gladyshev V.N."/>
            <person name="Groth M."/>
            <person name="Guda C."/>
            <person name="Hadaegh A."/>
            <person name="Iglesias-Rodriguez M.D."/>
            <person name="Jenkins J."/>
            <person name="Jones B.M."/>
            <person name="Lawson T."/>
            <person name="Leese F."/>
            <person name="Lindquist E."/>
            <person name="Lobanov A."/>
            <person name="Lomsadze A."/>
            <person name="Malik S.B."/>
            <person name="Marsh M.E."/>
            <person name="Mackinder L."/>
            <person name="Mock T."/>
            <person name="Mueller-Roeber B."/>
            <person name="Pagarete A."/>
            <person name="Parker M."/>
            <person name="Probert I."/>
            <person name="Quesneville H."/>
            <person name="Raines C."/>
            <person name="Rensing S.A."/>
            <person name="Riano-Pachon D.M."/>
            <person name="Richier S."/>
            <person name="Rokitta S."/>
            <person name="Shiraiwa Y."/>
            <person name="Soanes D.M."/>
            <person name="van der Giezen M."/>
            <person name="Wahlund T.M."/>
            <person name="Williams B."/>
            <person name="Wilson W."/>
            <person name="Wolfe G."/>
            <person name="Wurch L.L."/>
        </authorList>
    </citation>
    <scope>NUCLEOTIDE SEQUENCE</scope>
</reference>
<dbReference type="RefSeq" id="XP_005766315.1">
    <property type="nucleotide sequence ID" value="XM_005766258.1"/>
</dbReference>
<name>A0A0D3IRK1_EMIH1</name>
<dbReference type="HOGENOM" id="CLU_1139779_0_0_1"/>